<evidence type="ECO:0000313" key="1">
    <source>
        <dbReference type="EMBL" id="MBX52063.1"/>
    </source>
</evidence>
<accession>A0A2P2PBL9</accession>
<protein>
    <submittedName>
        <fullName evidence="1">Uncharacterized protein</fullName>
    </submittedName>
</protein>
<proteinExistence type="predicted"/>
<name>A0A2P2PBL9_RHIMU</name>
<dbReference type="EMBL" id="GGEC01071579">
    <property type="protein sequence ID" value="MBX52063.1"/>
    <property type="molecule type" value="Transcribed_RNA"/>
</dbReference>
<sequence>MTILIGRDEFRCQGINCKGEKKRSVICNMQISFDVRIKIILV</sequence>
<organism evidence="1">
    <name type="scientific">Rhizophora mucronata</name>
    <name type="common">Asiatic mangrove</name>
    <dbReference type="NCBI Taxonomy" id="61149"/>
    <lineage>
        <taxon>Eukaryota</taxon>
        <taxon>Viridiplantae</taxon>
        <taxon>Streptophyta</taxon>
        <taxon>Embryophyta</taxon>
        <taxon>Tracheophyta</taxon>
        <taxon>Spermatophyta</taxon>
        <taxon>Magnoliopsida</taxon>
        <taxon>eudicotyledons</taxon>
        <taxon>Gunneridae</taxon>
        <taxon>Pentapetalae</taxon>
        <taxon>rosids</taxon>
        <taxon>fabids</taxon>
        <taxon>Malpighiales</taxon>
        <taxon>Rhizophoraceae</taxon>
        <taxon>Rhizophora</taxon>
    </lineage>
</organism>
<reference evidence="1" key="1">
    <citation type="submission" date="2018-02" db="EMBL/GenBank/DDBJ databases">
        <title>Rhizophora mucronata_Transcriptome.</title>
        <authorList>
            <person name="Meera S.P."/>
            <person name="Sreeshan A."/>
            <person name="Augustine A."/>
        </authorList>
    </citation>
    <scope>NUCLEOTIDE SEQUENCE</scope>
    <source>
        <tissue evidence="1">Leaf</tissue>
    </source>
</reference>
<dbReference type="AlphaFoldDB" id="A0A2P2PBL9"/>